<comment type="caution">
    <text evidence="3">The sequence shown here is derived from an EMBL/GenBank/DDBJ whole genome shotgun (WGS) entry which is preliminary data.</text>
</comment>
<evidence type="ECO:0000256" key="1">
    <source>
        <dbReference type="SAM" id="MobiDB-lite"/>
    </source>
</evidence>
<evidence type="ECO:0000313" key="4">
    <source>
        <dbReference type="Proteomes" id="UP000557772"/>
    </source>
</evidence>
<evidence type="ECO:0008006" key="5">
    <source>
        <dbReference type="Google" id="ProtNLM"/>
    </source>
</evidence>
<feature type="transmembrane region" description="Helical" evidence="2">
    <location>
        <begin position="56"/>
        <end position="77"/>
    </location>
</feature>
<dbReference type="Proteomes" id="UP000557772">
    <property type="component" value="Unassembled WGS sequence"/>
</dbReference>
<gene>
    <name evidence="3" type="ORF">HJ588_04395</name>
</gene>
<dbReference type="RefSeq" id="WP_171152368.1">
    <property type="nucleotide sequence ID" value="NZ_JABENB010000001.1"/>
</dbReference>
<keyword evidence="2" id="KW-0812">Transmembrane</keyword>
<organism evidence="3 4">
    <name type="scientific">Flexivirga aerilata</name>
    <dbReference type="NCBI Taxonomy" id="1656889"/>
    <lineage>
        <taxon>Bacteria</taxon>
        <taxon>Bacillati</taxon>
        <taxon>Actinomycetota</taxon>
        <taxon>Actinomycetes</taxon>
        <taxon>Micrococcales</taxon>
        <taxon>Dermacoccaceae</taxon>
        <taxon>Flexivirga</taxon>
    </lineage>
</organism>
<feature type="compositionally biased region" description="Low complexity" evidence="1">
    <location>
        <begin position="198"/>
        <end position="207"/>
    </location>
</feature>
<accession>A0A849ADD3</accession>
<keyword evidence="2" id="KW-0472">Membrane</keyword>
<feature type="transmembrane region" description="Helical" evidence="2">
    <location>
        <begin position="12"/>
        <end position="30"/>
    </location>
</feature>
<evidence type="ECO:0000313" key="3">
    <source>
        <dbReference type="EMBL" id="NNG38515.1"/>
    </source>
</evidence>
<feature type="region of interest" description="Disordered" evidence="1">
    <location>
        <begin position="180"/>
        <end position="230"/>
    </location>
</feature>
<sequence>MSRAPYRFDRFATALVGLVLIAGGLLLIDWKQHIVRSDYPRRLQLGRLVEWSHSDWWPWATAAAGVVLALLGLYWLLAHLRRARVRSFTVPATGDGQGNGTLTVEAGPLESVVAQDLTDHGPVTGAHAKTVNSRRGRMELVTAPLDERATGDTVRASYERLAGQIADAFPGTGLQTRLVLDKPRRTRGRRSALGGPGVVTPAPAPRADLTKQSGDGSPERSVDSGAEQSG</sequence>
<reference evidence="3 4" key="1">
    <citation type="submission" date="2020-05" db="EMBL/GenBank/DDBJ databases">
        <title>Flexivirga sp. ID2601S isolated from air conditioner.</title>
        <authorList>
            <person name="Kim D.H."/>
        </authorList>
    </citation>
    <scope>NUCLEOTIDE SEQUENCE [LARGE SCALE GENOMIC DNA]</scope>
    <source>
        <strain evidence="3 4">ID2601S</strain>
    </source>
</reference>
<keyword evidence="2" id="KW-1133">Transmembrane helix</keyword>
<protein>
    <recommendedName>
        <fullName evidence="5">Alkaline shock response membrane anchor protein AmaP</fullName>
    </recommendedName>
</protein>
<dbReference type="EMBL" id="JABENB010000001">
    <property type="protein sequence ID" value="NNG38515.1"/>
    <property type="molecule type" value="Genomic_DNA"/>
</dbReference>
<dbReference type="AlphaFoldDB" id="A0A849ADD3"/>
<proteinExistence type="predicted"/>
<name>A0A849ADD3_9MICO</name>
<evidence type="ECO:0000256" key="2">
    <source>
        <dbReference type="SAM" id="Phobius"/>
    </source>
</evidence>
<keyword evidence="4" id="KW-1185">Reference proteome</keyword>